<dbReference type="Proteomes" id="UP000030764">
    <property type="component" value="Unassembled WGS sequence"/>
</dbReference>
<evidence type="ECO:0000313" key="1">
    <source>
        <dbReference type="EMBL" id="KFD48309.1"/>
    </source>
</evidence>
<reference evidence="1 2" key="1">
    <citation type="journal article" date="2014" name="Nat. Genet.">
        <title>Genome and transcriptome of the porcine whipworm Trichuris suis.</title>
        <authorList>
            <person name="Jex A.R."/>
            <person name="Nejsum P."/>
            <person name="Schwarz E.M."/>
            <person name="Hu L."/>
            <person name="Young N.D."/>
            <person name="Hall R.S."/>
            <person name="Korhonen P.K."/>
            <person name="Liao S."/>
            <person name="Thamsborg S."/>
            <person name="Xia J."/>
            <person name="Xu P."/>
            <person name="Wang S."/>
            <person name="Scheerlinck J.P."/>
            <person name="Hofmann A."/>
            <person name="Sternberg P.W."/>
            <person name="Wang J."/>
            <person name="Gasser R.B."/>
        </authorList>
    </citation>
    <scope>NUCLEOTIDE SEQUENCE [LARGE SCALE GENOMIC DNA]</scope>
    <source>
        <strain evidence="1">DCEP-RM93M</strain>
    </source>
</reference>
<organism evidence="1 2">
    <name type="scientific">Trichuris suis</name>
    <name type="common">pig whipworm</name>
    <dbReference type="NCBI Taxonomy" id="68888"/>
    <lineage>
        <taxon>Eukaryota</taxon>
        <taxon>Metazoa</taxon>
        <taxon>Ecdysozoa</taxon>
        <taxon>Nematoda</taxon>
        <taxon>Enoplea</taxon>
        <taxon>Dorylaimia</taxon>
        <taxon>Trichinellida</taxon>
        <taxon>Trichuridae</taxon>
        <taxon>Trichuris</taxon>
    </lineage>
</organism>
<dbReference type="EMBL" id="KL363297">
    <property type="protein sequence ID" value="KFD48309.1"/>
    <property type="molecule type" value="Genomic_DNA"/>
</dbReference>
<name>A0A085LTL3_9BILA</name>
<proteinExistence type="predicted"/>
<dbReference type="AlphaFoldDB" id="A0A085LTL3"/>
<evidence type="ECO:0000313" key="2">
    <source>
        <dbReference type="Proteomes" id="UP000030764"/>
    </source>
</evidence>
<keyword evidence="2" id="KW-1185">Reference proteome</keyword>
<sequence length="218" mass="24865">MNGRNTESHNTDSGIPNGRNTESLNVEWSKYWKPKYRMVELKVQYITVVGFPKESILIERFITDPSFCKEKRLLFPLNDEMDDCNRSFRNSTGSVVSDKACLCLIADRRNQLSSESYDYYHPTNLCALFAIDIRVIANKESLFDPSQGQLLRSSWMYCPDLLEPFHGMPVPVGHLRVAAEPVKYSVARFPYVGGVASTFDLINDPKSSVKRDRDLVTP</sequence>
<gene>
    <name evidence="1" type="ORF">M513_10801</name>
</gene>
<protein>
    <submittedName>
        <fullName evidence="1">Uncharacterized protein</fullName>
    </submittedName>
</protein>
<accession>A0A085LTL3</accession>